<dbReference type="SUPFAM" id="SSF52129">
    <property type="entry name" value="Caspase-like"/>
    <property type="match status" value="1"/>
</dbReference>
<dbReference type="GO" id="GO:0004197">
    <property type="term" value="F:cysteine-type endopeptidase activity"/>
    <property type="evidence" value="ECO:0007669"/>
    <property type="project" value="InterPro"/>
</dbReference>
<dbReference type="InterPro" id="IPR011600">
    <property type="entry name" value="Pept_C14_caspase"/>
</dbReference>
<dbReference type="GO" id="GO:0006508">
    <property type="term" value="P:proteolysis"/>
    <property type="evidence" value="ECO:0007669"/>
    <property type="project" value="InterPro"/>
</dbReference>
<protein>
    <submittedName>
        <fullName evidence="3">Caspase family protein</fullName>
    </submittedName>
</protein>
<evidence type="ECO:0000256" key="1">
    <source>
        <dbReference type="SAM" id="MobiDB-lite"/>
    </source>
</evidence>
<feature type="region of interest" description="Disordered" evidence="1">
    <location>
        <begin position="349"/>
        <end position="380"/>
    </location>
</feature>
<organism evidence="3 4">
    <name type="scientific">Streptomyces sioyaensis</name>
    <dbReference type="NCBI Taxonomy" id="67364"/>
    <lineage>
        <taxon>Bacteria</taxon>
        <taxon>Bacillati</taxon>
        <taxon>Actinomycetota</taxon>
        <taxon>Actinomycetes</taxon>
        <taxon>Kitasatosporales</taxon>
        <taxon>Streptomycetaceae</taxon>
        <taxon>Streptomyces</taxon>
    </lineage>
</organism>
<evidence type="ECO:0000313" key="3">
    <source>
        <dbReference type="EMBL" id="RXS65690.1"/>
    </source>
</evidence>
<dbReference type="InterPro" id="IPR029030">
    <property type="entry name" value="Caspase-like_dom_sf"/>
</dbReference>
<dbReference type="Proteomes" id="UP000289482">
    <property type="component" value="Unassembled WGS sequence"/>
</dbReference>
<keyword evidence="4" id="KW-1185">Reference proteome</keyword>
<sequence>MRGWRHASSRVCGRCPTAHVRCRSGPGSWTGRPWRPCHPSWTRTQSPTRTEASIDLAITGEPVPFDPARSRAVLIGCSTYHPHLKQEGLGDLPSVPHSLDAMRDLLDQWGMPSRNCDTVSDRNGPLTTDTIREALRNAALRPKERSDLLLVYFSGHGYTIEPADGQGLYLALSKTESVRDNHGSLAFSLIANILQDPAVQADHIMVILDCCHAGAAVSHVRPVLQPPGETGVSIALLVAADKGWKAKSPTEDGPSFFTGAFIAAAGRPAPRSGSHLSLSDLAQSVKQQAEQHNEGLRLPDLHERVPIPLTLHGHVADHPWLPNKAHPTPGSAELSLPCTAPAQVAAEKGAASEAVAPSEESGAASEAAPPSEASGAAAEAAPVVEKAAPFGLKWPWDYPSPLRPVLPRPEEFGQLQTRSRPGNVVPITGEPGVGKKCLTEMFVRERDGSRAVMPSDPYVLRLDLDLIRYKSPVPALRALQFTLGLDRYRNGGTPQDSLDFAELREQAVAQLARRVGGRPLVVYITLRTPRSGRRKIHDDLERLLAYPVFRDAIVLVVSARDLEGLTGAGQLLPSAPVNVPPLSLDQCAELLRLLLEEREITGVDPAAALRLSGDESIAFRPTVLTQAVAALGLRLTAGGTTAHDGMLAEEIRRATHYVVGPALIESGCRLEEDSRPGALAFLLAWAQLGSPPLSVTGLPPELSSLQSAIPWLRKSGVLVDSVPGEASEVAISPAAAEAFKEIHRRLQMPPEDRFGKNHLPDFLCGVPEPDETTVDRIIGDATAHLLNHVHEFAGTDSKGHDGFHVVRALERALDDLDELPKGLTTNEWSSTRSVVVANLLARSDDALILPVDLKDAESELLALHGRMSDPTARKPLSGVKLGIAQLNVVSRLSTDTPGIHDSFSQVLTQLWEEFSRQPLQSHEDINTLDRLTFMCAQRLDAISDVAEFRNLVLEGVSHAVTQDFTPGRVSRTLALAGWGLGTAELSDDSELHSRTARLVQSLIDSLEESIRAAPSGGLRNLMHRLSLLHAKASWDPQETAEHLIDAWRHGTRGGETQAWREHDEVLDRILSGEAAGRVLGALLALLLTDEDDAFEEAIPPNTRWRAAAKAANIYKRQIASLPAQEQLAALDEVARYAAATWSSADDQTVFGSFFTSFMASVRDAQGEHQEVLHGLKALKESLDQALMDTPNWMILRSWLTIVSMLRERSWSSELTHSAGPALKQWTTVVKSAGGADADADAWAPFHGLELLHEVDAPLVLPGPRIFSHVPDDGQAAHLRHVYEERHAKVASFAQAYGQDVTWFRMLSALESRVLHEKAALTGESVDVDEVEQIYRVLGGRQPNPISEFSVIRAKDHLASWLFAKAAKSAEPKRRSIPEHKLSELVGVRADALLRQALWDEYPGEVQRRLLETAHRELAETRYAAPGHWSSVLRLRTARGHTPSLAPQLGAVADLNALITAEESAGFLELAAALTDLGEHTSSVEMEPFVAGLETAGANVESVHQLALFHLEQAEWLCSMVPLKWRSDTDVPCFQRPSGLREEERLAASLRSAWSCFNAVVWLDANHWAGRVQSAMGQGRVLALASLVWGHGMGDVLGLGEGYTDSAEELGLKLLGFAERHSIRRGRFAAARLSEAFLRQVHHA</sequence>
<feature type="domain" description="Peptidase C14 caspase" evidence="2">
    <location>
        <begin position="70"/>
        <end position="305"/>
    </location>
</feature>
<dbReference type="Gene3D" id="3.40.50.1460">
    <property type="match status" value="1"/>
</dbReference>
<comment type="caution">
    <text evidence="3">The sequence shown here is derived from an EMBL/GenBank/DDBJ whole genome shotgun (WGS) entry which is preliminary data.</text>
</comment>
<gene>
    <name evidence="3" type="ORF">EST54_17940</name>
</gene>
<evidence type="ECO:0000313" key="4">
    <source>
        <dbReference type="Proteomes" id="UP000289482"/>
    </source>
</evidence>
<evidence type="ECO:0000259" key="2">
    <source>
        <dbReference type="Pfam" id="PF00656"/>
    </source>
</evidence>
<dbReference type="Pfam" id="PF00656">
    <property type="entry name" value="Peptidase_C14"/>
    <property type="match status" value="1"/>
</dbReference>
<name>A0A4V1NPR0_9ACTN</name>
<feature type="compositionally biased region" description="Basic and acidic residues" evidence="1">
    <location>
        <begin position="289"/>
        <end position="300"/>
    </location>
</feature>
<reference evidence="3 4" key="1">
    <citation type="submission" date="2019-01" db="EMBL/GenBank/DDBJ databases">
        <title>Draft genome sequences of the type strain Streptomyces sioyaensis DSM 40032 and its novel strain, TM32, a thermotolerant antibiotics-producing actinobacterium.</title>
        <authorList>
            <person name="Nakaew N."/>
            <person name="Lumyong S."/>
            <person name="Sloan W.T."/>
            <person name="Sungthong R."/>
        </authorList>
    </citation>
    <scope>NUCLEOTIDE SEQUENCE [LARGE SCALE GENOMIC DNA]</scope>
    <source>
        <strain evidence="3 4">DSM 40032</strain>
    </source>
</reference>
<dbReference type="EMBL" id="SDIF01000047">
    <property type="protein sequence ID" value="RXS65690.1"/>
    <property type="molecule type" value="Genomic_DNA"/>
</dbReference>
<proteinExistence type="predicted"/>
<feature type="compositionally biased region" description="Polar residues" evidence="1">
    <location>
        <begin position="274"/>
        <end position="288"/>
    </location>
</feature>
<accession>A0A4V1NPR0</accession>
<feature type="region of interest" description="Disordered" evidence="1">
    <location>
        <begin position="272"/>
        <end position="300"/>
    </location>
</feature>